<dbReference type="Proteomes" id="UP000823388">
    <property type="component" value="Chromosome 1N"/>
</dbReference>
<proteinExistence type="predicted"/>
<evidence type="ECO:0000313" key="3">
    <source>
        <dbReference type="Proteomes" id="UP000823388"/>
    </source>
</evidence>
<name>A0A8T0WZU7_PANVG</name>
<evidence type="ECO:0000256" key="1">
    <source>
        <dbReference type="SAM" id="MobiDB-lite"/>
    </source>
</evidence>
<feature type="compositionally biased region" description="Pro residues" evidence="1">
    <location>
        <begin position="70"/>
        <end position="82"/>
    </location>
</feature>
<organism evidence="2 3">
    <name type="scientific">Panicum virgatum</name>
    <name type="common">Blackwell switchgrass</name>
    <dbReference type="NCBI Taxonomy" id="38727"/>
    <lineage>
        <taxon>Eukaryota</taxon>
        <taxon>Viridiplantae</taxon>
        <taxon>Streptophyta</taxon>
        <taxon>Embryophyta</taxon>
        <taxon>Tracheophyta</taxon>
        <taxon>Spermatophyta</taxon>
        <taxon>Magnoliopsida</taxon>
        <taxon>Liliopsida</taxon>
        <taxon>Poales</taxon>
        <taxon>Poaceae</taxon>
        <taxon>PACMAD clade</taxon>
        <taxon>Panicoideae</taxon>
        <taxon>Panicodae</taxon>
        <taxon>Paniceae</taxon>
        <taxon>Panicinae</taxon>
        <taxon>Panicum</taxon>
        <taxon>Panicum sect. Hiantes</taxon>
    </lineage>
</organism>
<protein>
    <submittedName>
        <fullName evidence="2">Uncharacterized protein</fullName>
    </submittedName>
</protein>
<keyword evidence="3" id="KW-1185">Reference proteome</keyword>
<sequence>MYALALFISTPKNPLSGTPLSVVRPRRAIFVRSLRSAADERPPSDLLIPEHLTSSSVPPARTRPRLPLRRLPPPPCYPPPPPRPHRRATPPPPAPCLATVCCRRLRWSASSIPIGGEGHSD</sequence>
<gene>
    <name evidence="2" type="ORF">PVAP13_1NG160719</name>
</gene>
<dbReference type="EMBL" id="CM029038">
    <property type="protein sequence ID" value="KAG2650493.1"/>
    <property type="molecule type" value="Genomic_DNA"/>
</dbReference>
<reference evidence="2" key="1">
    <citation type="submission" date="2020-05" db="EMBL/GenBank/DDBJ databases">
        <title>WGS assembly of Panicum virgatum.</title>
        <authorList>
            <person name="Lovell J.T."/>
            <person name="Jenkins J."/>
            <person name="Shu S."/>
            <person name="Juenger T.E."/>
            <person name="Schmutz J."/>
        </authorList>
    </citation>
    <scope>NUCLEOTIDE SEQUENCE</scope>
    <source>
        <strain evidence="2">AP13</strain>
    </source>
</reference>
<accession>A0A8T0WZU7</accession>
<evidence type="ECO:0000313" key="2">
    <source>
        <dbReference type="EMBL" id="KAG2650493.1"/>
    </source>
</evidence>
<dbReference type="AlphaFoldDB" id="A0A8T0WZU7"/>
<feature type="region of interest" description="Disordered" evidence="1">
    <location>
        <begin position="36"/>
        <end position="93"/>
    </location>
</feature>
<comment type="caution">
    <text evidence="2">The sequence shown here is derived from an EMBL/GenBank/DDBJ whole genome shotgun (WGS) entry which is preliminary data.</text>
</comment>